<dbReference type="InterPro" id="IPR049771">
    <property type="entry name" value="OTU2-like_OTU"/>
</dbReference>
<dbReference type="Proteomes" id="UP000006968">
    <property type="component" value="Chromosome VIII"/>
</dbReference>
<dbReference type="PANTHER" id="PTHR12419:SF10">
    <property type="entry name" value="DEUBIQUITINASE OTUD6B"/>
    <property type="match status" value="1"/>
</dbReference>
<dbReference type="HOGENOM" id="CLU_034963_2_0_1"/>
<feature type="domain" description="OTU" evidence="2">
    <location>
        <begin position="169"/>
        <end position="309"/>
    </location>
</feature>
<dbReference type="Gene3D" id="3.90.70.80">
    <property type="match status" value="1"/>
</dbReference>
<dbReference type="InterPro" id="IPR050704">
    <property type="entry name" value="Peptidase_C85-like"/>
</dbReference>
<dbReference type="AlphaFoldDB" id="J8Q7D6"/>
<sequence length="309" mass="36410">MNDPEAVENFETMEEILARHRKENKDLQNKITGMKKQATKSKRKEVNSKCLDLQDKLKIKQENQIKDWKIANNQTFDTNEDDEVTPEKLLEQLSISQEDEQNQQNSFIDQQQQQEQPKKRRNRQKERLAKRDAAIAKMKEEAALEASKQPDLKKIEQESIDQLCELNKLKQFDIRPDGHCLFASILDQLKLRHDPEELDPDLNVTKLRLLSCNYVQEHRDDFIPYLFDEETMKLKDIDEYTNEMEHTAQWGGEIEILALSHVFDCPISILMSGRPVQVYNEHGKRARLKLVYYKHSYSLGEHYNSLHDS</sequence>
<feature type="region of interest" description="Disordered" evidence="1">
    <location>
        <begin position="22"/>
        <end position="48"/>
    </location>
</feature>
<dbReference type="InterPro" id="IPR003323">
    <property type="entry name" value="OTU_dom"/>
</dbReference>
<dbReference type="PROSITE" id="PS50802">
    <property type="entry name" value="OTU"/>
    <property type="match status" value="1"/>
</dbReference>
<feature type="region of interest" description="Disordered" evidence="1">
    <location>
        <begin position="97"/>
        <end position="132"/>
    </location>
</feature>
<reference evidence="3 4" key="1">
    <citation type="journal article" date="2013" name="BMC Genomics">
        <title>High quality de novo sequencing and assembly of the Saccharomyces arboricolus genome.</title>
        <authorList>
            <person name="Liti G."/>
            <person name="Nguyen Ba A.N."/>
            <person name="Blythe M."/>
            <person name="Mueller C.A."/>
            <person name="Bergstroem A."/>
            <person name="Cubillos F.A."/>
            <person name="Dafhnis-Calas F."/>
            <person name="Khoshraftar S."/>
            <person name="Malla S."/>
            <person name="Mehta N."/>
            <person name="Siow C.C."/>
            <person name="Warringer J."/>
            <person name="Moses A.M."/>
            <person name="Louis E.J."/>
            <person name="Nieduszynski C.A."/>
        </authorList>
    </citation>
    <scope>NUCLEOTIDE SEQUENCE [LARGE SCALE GENOMIC DNA]</scope>
    <source>
        <strain evidence="4">H-6 / AS 2.3317 / CBS 10644</strain>
    </source>
</reference>
<dbReference type="PANTHER" id="PTHR12419">
    <property type="entry name" value="OTU DOMAIN CONTAINING PROTEIN"/>
    <property type="match status" value="1"/>
</dbReference>
<dbReference type="InterPro" id="IPR038765">
    <property type="entry name" value="Papain-like_cys_pep_sf"/>
</dbReference>
<comment type="caution">
    <text evidence="3">The sequence shown here is derived from an EMBL/GenBank/DDBJ whole genome shotgun (WGS) entry which is preliminary data.</text>
</comment>
<accession>J8Q7D6</accession>
<organism evidence="3 4">
    <name type="scientific">Saccharomyces arboricola (strain H-6 / AS 2.3317 / CBS 10644)</name>
    <name type="common">Yeast</name>
    <dbReference type="NCBI Taxonomy" id="1160507"/>
    <lineage>
        <taxon>Eukaryota</taxon>
        <taxon>Fungi</taxon>
        <taxon>Dikarya</taxon>
        <taxon>Ascomycota</taxon>
        <taxon>Saccharomycotina</taxon>
        <taxon>Saccharomycetes</taxon>
        <taxon>Saccharomycetales</taxon>
        <taxon>Saccharomycetaceae</taxon>
        <taxon>Saccharomyces</taxon>
    </lineage>
</organism>
<dbReference type="SUPFAM" id="SSF54001">
    <property type="entry name" value="Cysteine proteinases"/>
    <property type="match status" value="1"/>
</dbReference>
<name>J8Q7D6_SACAR</name>
<dbReference type="EMBL" id="ALIE01000095">
    <property type="protein sequence ID" value="EJS43519.1"/>
    <property type="molecule type" value="Genomic_DNA"/>
</dbReference>
<evidence type="ECO:0000313" key="3">
    <source>
        <dbReference type="EMBL" id="EJS43519.1"/>
    </source>
</evidence>
<evidence type="ECO:0000313" key="4">
    <source>
        <dbReference type="Proteomes" id="UP000006968"/>
    </source>
</evidence>
<keyword evidence="4" id="KW-1185">Reference proteome</keyword>
<dbReference type="GO" id="GO:0016579">
    <property type="term" value="P:protein deubiquitination"/>
    <property type="evidence" value="ECO:0007669"/>
    <property type="project" value="TreeGrafter"/>
</dbReference>
<dbReference type="FunFam" id="3.90.70.80:FF:000022">
    <property type="entry name" value="OTU2p protein"/>
    <property type="match status" value="1"/>
</dbReference>
<feature type="compositionally biased region" description="Low complexity" evidence="1">
    <location>
        <begin position="102"/>
        <end position="115"/>
    </location>
</feature>
<dbReference type="Pfam" id="PF02338">
    <property type="entry name" value="OTU"/>
    <property type="match status" value="1"/>
</dbReference>
<dbReference type="GO" id="GO:0004843">
    <property type="term" value="F:cysteine-type deubiquitinase activity"/>
    <property type="evidence" value="ECO:0007669"/>
    <property type="project" value="TreeGrafter"/>
</dbReference>
<gene>
    <name evidence="3" type="ORF">SU7_1395</name>
</gene>
<dbReference type="OrthoDB" id="415023at2759"/>
<proteinExistence type="predicted"/>
<dbReference type="CDD" id="cd22762">
    <property type="entry name" value="OTU_fungi_OTU2-like"/>
    <property type="match status" value="1"/>
</dbReference>
<evidence type="ECO:0000259" key="2">
    <source>
        <dbReference type="PROSITE" id="PS50802"/>
    </source>
</evidence>
<protein>
    <submittedName>
        <fullName evidence="3">Otu2p</fullName>
    </submittedName>
</protein>
<evidence type="ECO:0000256" key="1">
    <source>
        <dbReference type="SAM" id="MobiDB-lite"/>
    </source>
</evidence>